<keyword evidence="2" id="KW-1185">Reference proteome</keyword>
<dbReference type="Proteomes" id="UP001528823">
    <property type="component" value="Unassembled WGS sequence"/>
</dbReference>
<proteinExistence type="predicted"/>
<dbReference type="EMBL" id="JAPMOU010000025">
    <property type="protein sequence ID" value="MDE1463844.1"/>
    <property type="molecule type" value="Genomic_DNA"/>
</dbReference>
<evidence type="ECO:0008006" key="3">
    <source>
        <dbReference type="Google" id="ProtNLM"/>
    </source>
</evidence>
<evidence type="ECO:0000313" key="1">
    <source>
        <dbReference type="EMBL" id="MDE1463844.1"/>
    </source>
</evidence>
<protein>
    <recommendedName>
        <fullName evidence="3">Solute-binding protein family 3/N-terminal domain-containing protein</fullName>
    </recommendedName>
</protein>
<evidence type="ECO:0000313" key="2">
    <source>
        <dbReference type="Proteomes" id="UP001528823"/>
    </source>
</evidence>
<reference evidence="1 2" key="1">
    <citation type="submission" date="2022-11" db="EMBL/GenBank/DDBJ databases">
        <title>Spartinivicinus poritis sp. nov., isolated from scleractinian coral Porites lutea.</title>
        <authorList>
            <person name="Zhang G."/>
            <person name="Cai L."/>
            <person name="Wei Q."/>
        </authorList>
    </citation>
    <scope>NUCLEOTIDE SEQUENCE [LARGE SCALE GENOMIC DNA]</scope>
    <source>
        <strain evidence="1 2">A2-2</strain>
    </source>
</reference>
<dbReference type="SUPFAM" id="SSF53850">
    <property type="entry name" value="Periplasmic binding protein-like II"/>
    <property type="match status" value="1"/>
</dbReference>
<name>A0ABT5UFH9_9GAMM</name>
<accession>A0ABT5UFH9</accession>
<sequence length="293" mass="33621">MYSPIKHLLVVLIGFVAFSVNVQAELSLRYFQLDSRYIYRIQLLELALGKTEAEYGPFQLYPVQKLVTQARGLSLLEKNIGVDVAFLPTSVEREQRLLPIKIPILRGILGYRVLLVHEDLQPRFNKVTSLDQLKKGFVGGFGAHWADMAILQANGLKVVGITQYENLFKMLSYKRFDYFPRGINVAWKEVELKGDLYKGIKVEETLALYYPYLVYFFVSRSRPAIAARIEKGLKLALADGSFERLFKKHHKYLVQQAGLESRRLFLMKNPTLPAGTVLPDTSWWLKNTGQFLN</sequence>
<gene>
    <name evidence="1" type="ORF">ORQ98_17975</name>
</gene>
<organism evidence="1 2">
    <name type="scientific">Spartinivicinus poritis</name>
    <dbReference type="NCBI Taxonomy" id="2994640"/>
    <lineage>
        <taxon>Bacteria</taxon>
        <taxon>Pseudomonadati</taxon>
        <taxon>Pseudomonadota</taxon>
        <taxon>Gammaproteobacteria</taxon>
        <taxon>Oceanospirillales</taxon>
        <taxon>Zooshikellaceae</taxon>
        <taxon>Spartinivicinus</taxon>
    </lineage>
</organism>
<comment type="caution">
    <text evidence="1">The sequence shown here is derived from an EMBL/GenBank/DDBJ whole genome shotgun (WGS) entry which is preliminary data.</text>
</comment>
<dbReference type="RefSeq" id="WP_274690178.1">
    <property type="nucleotide sequence ID" value="NZ_JAPMOU010000025.1"/>
</dbReference>